<dbReference type="VEuPathDB" id="FungiDB:AB675_99"/>
<dbReference type="PROSITE" id="PS51462">
    <property type="entry name" value="NUDIX"/>
    <property type="match status" value="1"/>
</dbReference>
<comment type="cofactor">
    <cofactor evidence="1">
        <name>Mg(2+)</name>
        <dbReference type="ChEBI" id="CHEBI:18420"/>
    </cofactor>
</comment>
<evidence type="ECO:0000259" key="3">
    <source>
        <dbReference type="PROSITE" id="PS51462"/>
    </source>
</evidence>
<dbReference type="STRING" id="1664694.A0A0N1H0U5"/>
<comment type="caution">
    <text evidence="4">The sequence shown here is derived from an EMBL/GenBank/DDBJ whole genome shotgun (WGS) entry which is preliminary data.</text>
</comment>
<dbReference type="Proteomes" id="UP000038010">
    <property type="component" value="Unassembled WGS sequence"/>
</dbReference>
<dbReference type="RefSeq" id="XP_017997640.1">
    <property type="nucleotide sequence ID" value="XM_018150582.1"/>
</dbReference>
<dbReference type="GO" id="GO:0019693">
    <property type="term" value="P:ribose phosphate metabolic process"/>
    <property type="evidence" value="ECO:0007669"/>
    <property type="project" value="TreeGrafter"/>
</dbReference>
<dbReference type="Pfam" id="PF00293">
    <property type="entry name" value="NUDIX"/>
    <property type="match status" value="1"/>
</dbReference>
<dbReference type="PANTHER" id="PTHR11839:SF18">
    <property type="entry name" value="NUDIX HYDROLASE DOMAIN-CONTAINING PROTEIN"/>
    <property type="match status" value="1"/>
</dbReference>
<dbReference type="SUPFAM" id="SSF55811">
    <property type="entry name" value="Nudix"/>
    <property type="match status" value="1"/>
</dbReference>
<dbReference type="GO" id="GO:0006753">
    <property type="term" value="P:nucleoside phosphate metabolic process"/>
    <property type="evidence" value="ECO:0007669"/>
    <property type="project" value="TreeGrafter"/>
</dbReference>
<dbReference type="GO" id="GO:0080042">
    <property type="term" value="F:ADP-glucose pyrophosphohydrolase activity"/>
    <property type="evidence" value="ECO:0007669"/>
    <property type="project" value="TreeGrafter"/>
</dbReference>
<accession>A0A0N1H0U5</accession>
<dbReference type="InterPro" id="IPR000086">
    <property type="entry name" value="NUDIX_hydrolase_dom"/>
</dbReference>
<dbReference type="CDD" id="cd03424">
    <property type="entry name" value="NUDIX_ADPRase_Nudt5_UGPPase_Nudt14"/>
    <property type="match status" value="1"/>
</dbReference>
<dbReference type="PANTHER" id="PTHR11839">
    <property type="entry name" value="UDP/ADP-SUGAR PYROPHOSPHATASE"/>
    <property type="match status" value="1"/>
</dbReference>
<dbReference type="Gene3D" id="3.90.79.10">
    <property type="entry name" value="Nucleoside Triphosphate Pyrophosphohydrolase"/>
    <property type="match status" value="1"/>
</dbReference>
<sequence length="285" mass="32202">MTSTFTLPPVEGEPEVGVHLIDGLTQEQLLNWKPFKEWLPTIRRSIALQTDPHHPFHQDDERFTLRSIEVKGVDIWGSGDKKRIGFLMMKTVVKNAKGEQLPGTVFLRGGSVAVLMILIPEEDETRTERWVVMTQQPRVPAGSLTFYEIPAGMIDDQGTFVGAAANEVFEETGIPIKSKDLVDMTKLALRNAQHALKESQGSEEHLQKAMYPSPGGCDEFIALFLWEQTWPKTEINNLRDKLSGTSNEKIKVKLVKYEELWREGARDAKTLAAWALYENLTREAV</sequence>
<evidence type="ECO:0000313" key="4">
    <source>
        <dbReference type="EMBL" id="KPI37677.1"/>
    </source>
</evidence>
<dbReference type="AlphaFoldDB" id="A0A0N1H0U5"/>
<gene>
    <name evidence="4" type="ORF">AB675_99</name>
</gene>
<keyword evidence="5" id="KW-1185">Reference proteome</keyword>
<name>A0A0N1H0U5_9EURO</name>
<dbReference type="GeneID" id="28742354"/>
<protein>
    <submittedName>
        <fullName evidence="4">Nudix hydrolase 14, chloroplastic</fullName>
    </submittedName>
</protein>
<evidence type="ECO:0000256" key="1">
    <source>
        <dbReference type="ARBA" id="ARBA00001946"/>
    </source>
</evidence>
<keyword evidence="2 4" id="KW-0378">Hydrolase</keyword>
<dbReference type="InterPro" id="IPR015797">
    <property type="entry name" value="NUDIX_hydrolase-like_dom_sf"/>
</dbReference>
<dbReference type="OrthoDB" id="10249920at2759"/>
<evidence type="ECO:0000313" key="5">
    <source>
        <dbReference type="Proteomes" id="UP000038010"/>
    </source>
</evidence>
<organism evidence="4 5">
    <name type="scientific">Cyphellophora attinorum</name>
    <dbReference type="NCBI Taxonomy" id="1664694"/>
    <lineage>
        <taxon>Eukaryota</taxon>
        <taxon>Fungi</taxon>
        <taxon>Dikarya</taxon>
        <taxon>Ascomycota</taxon>
        <taxon>Pezizomycotina</taxon>
        <taxon>Eurotiomycetes</taxon>
        <taxon>Chaetothyriomycetidae</taxon>
        <taxon>Chaetothyriales</taxon>
        <taxon>Cyphellophoraceae</taxon>
        <taxon>Cyphellophora</taxon>
    </lineage>
</organism>
<evidence type="ECO:0000256" key="2">
    <source>
        <dbReference type="ARBA" id="ARBA00022801"/>
    </source>
</evidence>
<proteinExistence type="predicted"/>
<dbReference type="GO" id="GO:0080041">
    <property type="term" value="F:ADP-ribose pyrophosphohydrolase activity"/>
    <property type="evidence" value="ECO:0007669"/>
    <property type="project" value="TreeGrafter"/>
</dbReference>
<reference evidence="4 5" key="1">
    <citation type="submission" date="2015-06" db="EMBL/GenBank/DDBJ databases">
        <title>Draft genome of the ant-associated black yeast Phialophora attae CBS 131958.</title>
        <authorList>
            <person name="Moreno L.F."/>
            <person name="Stielow B.J."/>
            <person name="de Hoog S."/>
            <person name="Vicente V.A."/>
            <person name="Weiss V.A."/>
            <person name="de Vries M."/>
            <person name="Cruz L.M."/>
            <person name="Souza E.M."/>
        </authorList>
    </citation>
    <scope>NUCLEOTIDE SEQUENCE [LARGE SCALE GENOMIC DNA]</scope>
    <source>
        <strain evidence="4 5">CBS 131958</strain>
    </source>
</reference>
<feature type="domain" description="Nudix hydrolase" evidence="3">
    <location>
        <begin position="109"/>
        <end position="278"/>
    </location>
</feature>
<dbReference type="EMBL" id="LFJN01000022">
    <property type="protein sequence ID" value="KPI37677.1"/>
    <property type="molecule type" value="Genomic_DNA"/>
</dbReference>